<dbReference type="InterPro" id="IPR008995">
    <property type="entry name" value="Mo/tungstate-bd_C_term_dom"/>
</dbReference>
<dbReference type="Gene3D" id="3.40.50.300">
    <property type="entry name" value="P-loop containing nucleotide triphosphate hydrolases"/>
    <property type="match status" value="1"/>
</dbReference>
<evidence type="ECO:0000313" key="7">
    <source>
        <dbReference type="EMBL" id="CAD8769402.1"/>
    </source>
</evidence>
<dbReference type="AlphaFoldDB" id="A0A7S0UQV4"/>
<feature type="domain" description="ABC transporter" evidence="6">
    <location>
        <begin position="91"/>
        <end position="327"/>
    </location>
</feature>
<dbReference type="PROSITE" id="PS00211">
    <property type="entry name" value="ABC_TRANSPORTER_1"/>
    <property type="match status" value="1"/>
</dbReference>
<dbReference type="GO" id="GO:0016887">
    <property type="term" value="F:ATP hydrolysis activity"/>
    <property type="evidence" value="ECO:0007669"/>
    <property type="project" value="InterPro"/>
</dbReference>
<organism evidence="7">
    <name type="scientific">Polytomella parva</name>
    <dbReference type="NCBI Taxonomy" id="51329"/>
    <lineage>
        <taxon>Eukaryota</taxon>
        <taxon>Viridiplantae</taxon>
        <taxon>Chlorophyta</taxon>
        <taxon>core chlorophytes</taxon>
        <taxon>Chlorophyceae</taxon>
        <taxon>CS clade</taxon>
        <taxon>Chlamydomonadales</taxon>
        <taxon>Chlamydomonadaceae</taxon>
        <taxon>Polytomella</taxon>
    </lineage>
</organism>
<dbReference type="GO" id="GO:0022857">
    <property type="term" value="F:transmembrane transporter activity"/>
    <property type="evidence" value="ECO:0007669"/>
    <property type="project" value="InterPro"/>
</dbReference>
<evidence type="ECO:0000256" key="2">
    <source>
        <dbReference type="ARBA" id="ARBA00022741"/>
    </source>
</evidence>
<dbReference type="GO" id="GO:0043190">
    <property type="term" value="C:ATP-binding cassette (ABC) transporter complex"/>
    <property type="evidence" value="ECO:0007669"/>
    <property type="project" value="InterPro"/>
</dbReference>
<dbReference type="InterPro" id="IPR013611">
    <property type="entry name" value="Transp-assoc_OB_typ2"/>
</dbReference>
<dbReference type="SMART" id="SM00382">
    <property type="entry name" value="AAA"/>
    <property type="match status" value="1"/>
</dbReference>
<evidence type="ECO:0000259" key="6">
    <source>
        <dbReference type="PROSITE" id="PS50893"/>
    </source>
</evidence>
<keyword evidence="3" id="KW-0067">ATP-binding</keyword>
<dbReference type="GO" id="GO:0005524">
    <property type="term" value="F:ATP binding"/>
    <property type="evidence" value="ECO:0007669"/>
    <property type="project" value="UniProtKB-KW"/>
</dbReference>
<dbReference type="FunFam" id="3.40.50.300:FF:000425">
    <property type="entry name" value="Probable ABC transporter, ATP-binding subunit"/>
    <property type="match status" value="1"/>
</dbReference>
<proteinExistence type="predicted"/>
<sequence length="506" mass="55611">MLFRSHIASATPAKSLKKVSPSIGVSKVSSGRSLVLNRRNWNGEVSNRSHISLKATKVEVSAPTQASPEEVVEAEYEGIISDPPANDGLLVRVRNMVKHFHTAKGLFKAVDGVDVDIAPGSIVALLGPSGSGKTTLLRLIAGLENPTDGQIFFNDEDATHLSVQERQIGFVFQSYALFAHRTVHENVRFGLEVRNLLPDQAARDKRVRDLLELIQLQGLSDRYPRQLSGGQRQRVALARALASSPRLLLLDEPFGALDAVVRKQLRAGLKEIVRSVGVTTIIVTHDQEEAFDLADHVVIFNRGIVEQQGSPAEIIRAPRTPFIMKFVGETNVLPSTSLLIRRVKFQTPKSHVMFRPHDLVLLKSKPSEGTESYVSVKVADRTPLGWVIKYTLKFDDDEVVEFHATSDQDERSYNLAVGSRVWVTLRPRALMGFNPEDIDSSPVVNNSKKQTEEESNGSGAKTNDKDSNRQGSSRGKVDREGGSKNSSFSSSAHSSDRKDGGDGKKK</sequence>
<keyword evidence="1" id="KW-0813">Transport</keyword>
<gene>
    <name evidence="7" type="ORF">PPAR00522_LOCUS5800</name>
</gene>
<evidence type="ECO:0000256" key="5">
    <source>
        <dbReference type="SAM" id="MobiDB-lite"/>
    </source>
</evidence>
<keyword evidence="4" id="KW-0764">Sulfate transport</keyword>
<feature type="compositionally biased region" description="Basic and acidic residues" evidence="5">
    <location>
        <begin position="494"/>
        <end position="506"/>
    </location>
</feature>
<accession>A0A7S0UQV4</accession>
<evidence type="ECO:0000256" key="4">
    <source>
        <dbReference type="ARBA" id="ARBA00023032"/>
    </source>
</evidence>
<dbReference type="PROSITE" id="PS50893">
    <property type="entry name" value="ABC_TRANSPORTER_2"/>
    <property type="match status" value="1"/>
</dbReference>
<protein>
    <recommendedName>
        <fullName evidence="6">ABC transporter domain-containing protein</fullName>
    </recommendedName>
</protein>
<dbReference type="InterPro" id="IPR027417">
    <property type="entry name" value="P-loop_NTPase"/>
</dbReference>
<dbReference type="InterPro" id="IPR050093">
    <property type="entry name" value="ABC_SmlMolc_Importer"/>
</dbReference>
<name>A0A7S0UQV4_9CHLO</name>
<reference evidence="7" key="1">
    <citation type="submission" date="2021-01" db="EMBL/GenBank/DDBJ databases">
        <authorList>
            <person name="Corre E."/>
            <person name="Pelletier E."/>
            <person name="Niang G."/>
            <person name="Scheremetjew M."/>
            <person name="Finn R."/>
            <person name="Kale V."/>
            <person name="Holt S."/>
            <person name="Cochrane G."/>
            <person name="Meng A."/>
            <person name="Brown T."/>
            <person name="Cohen L."/>
        </authorList>
    </citation>
    <scope>NUCLEOTIDE SEQUENCE</scope>
    <source>
        <strain evidence="7">SAG 63-3</strain>
    </source>
</reference>
<dbReference type="Pfam" id="PF00005">
    <property type="entry name" value="ABC_tran"/>
    <property type="match status" value="1"/>
</dbReference>
<dbReference type="InterPro" id="IPR003593">
    <property type="entry name" value="AAA+_ATPase"/>
</dbReference>
<dbReference type="EMBL" id="HBFM01009046">
    <property type="protein sequence ID" value="CAD8769402.1"/>
    <property type="molecule type" value="Transcribed_RNA"/>
</dbReference>
<evidence type="ECO:0000256" key="3">
    <source>
        <dbReference type="ARBA" id="ARBA00022840"/>
    </source>
</evidence>
<feature type="region of interest" description="Disordered" evidence="5">
    <location>
        <begin position="433"/>
        <end position="506"/>
    </location>
</feature>
<dbReference type="SUPFAM" id="SSF50331">
    <property type="entry name" value="MOP-like"/>
    <property type="match status" value="1"/>
</dbReference>
<dbReference type="PANTHER" id="PTHR42781">
    <property type="entry name" value="SPERMIDINE/PUTRESCINE IMPORT ATP-BINDING PROTEIN POTA"/>
    <property type="match status" value="1"/>
</dbReference>
<keyword evidence="2" id="KW-0547">Nucleotide-binding</keyword>
<dbReference type="Pfam" id="PF08402">
    <property type="entry name" value="TOBE_2"/>
    <property type="match status" value="1"/>
</dbReference>
<evidence type="ECO:0000256" key="1">
    <source>
        <dbReference type="ARBA" id="ARBA00022448"/>
    </source>
</evidence>
<dbReference type="InterPro" id="IPR003439">
    <property type="entry name" value="ABC_transporter-like_ATP-bd"/>
</dbReference>
<feature type="compositionally biased region" description="Low complexity" evidence="5">
    <location>
        <begin position="483"/>
        <end position="493"/>
    </location>
</feature>
<dbReference type="PANTHER" id="PTHR42781:SF4">
    <property type="entry name" value="SPERMIDINE_PUTRESCINE IMPORT ATP-BINDING PROTEIN POTA"/>
    <property type="match status" value="1"/>
</dbReference>
<dbReference type="SUPFAM" id="SSF52540">
    <property type="entry name" value="P-loop containing nucleoside triphosphate hydrolases"/>
    <property type="match status" value="1"/>
</dbReference>
<dbReference type="InterPro" id="IPR017871">
    <property type="entry name" value="ABC_transporter-like_CS"/>
</dbReference>